<evidence type="ECO:0000313" key="4">
    <source>
        <dbReference type="Proteomes" id="UP000800093"/>
    </source>
</evidence>
<gene>
    <name evidence="3" type="ORF">CC78DRAFT_581901</name>
</gene>
<evidence type="ECO:0000256" key="2">
    <source>
        <dbReference type="SAM" id="SignalP"/>
    </source>
</evidence>
<feature type="region of interest" description="Disordered" evidence="1">
    <location>
        <begin position="293"/>
        <end position="356"/>
    </location>
</feature>
<evidence type="ECO:0000256" key="1">
    <source>
        <dbReference type="SAM" id="MobiDB-lite"/>
    </source>
</evidence>
<name>A0A9P4KAJ2_9PLEO</name>
<feature type="chain" id="PRO_5040482929" evidence="2">
    <location>
        <begin position="23"/>
        <end position="393"/>
    </location>
</feature>
<keyword evidence="2" id="KW-0732">Signal</keyword>
<dbReference type="EMBL" id="ML986632">
    <property type="protein sequence ID" value="KAF2263020.1"/>
    <property type="molecule type" value="Genomic_DNA"/>
</dbReference>
<keyword evidence="4" id="KW-1185">Reference proteome</keyword>
<comment type="caution">
    <text evidence="3">The sequence shown here is derived from an EMBL/GenBank/DDBJ whole genome shotgun (WGS) entry which is preliminary data.</text>
</comment>
<organism evidence="3 4">
    <name type="scientific">Lojkania enalia</name>
    <dbReference type="NCBI Taxonomy" id="147567"/>
    <lineage>
        <taxon>Eukaryota</taxon>
        <taxon>Fungi</taxon>
        <taxon>Dikarya</taxon>
        <taxon>Ascomycota</taxon>
        <taxon>Pezizomycotina</taxon>
        <taxon>Dothideomycetes</taxon>
        <taxon>Pleosporomycetidae</taxon>
        <taxon>Pleosporales</taxon>
        <taxon>Pleosporales incertae sedis</taxon>
        <taxon>Lojkania</taxon>
    </lineage>
</organism>
<proteinExistence type="predicted"/>
<feature type="compositionally biased region" description="Polar residues" evidence="1">
    <location>
        <begin position="324"/>
        <end position="336"/>
    </location>
</feature>
<accession>A0A9P4KAJ2</accession>
<protein>
    <submittedName>
        <fullName evidence="3">Uncharacterized protein</fullName>
    </submittedName>
</protein>
<sequence>MRFTLVLGLLAVAVCFQRIVPASKQFISNASTSEPEIFQLSPTASISETGILKLCPTASVSKKADLQPSLTVHTTDHSSPTLVKRQATDPINYYVDPKIAYPKVKVTWPPIWDTNTPFTPPATTTTMTVIMPAPKHDPLDHKHLYHLHSPHIFRALNGTFLTICTITSHGYTTCSGTYPTSQLATFRINNRRWEKCLRRNEPRCFQGCSGLLRSCHFSWYDRRPKIMVWQNMRRRASGVACMAPDTTEPDIICWVTPDIPYPRYFYYERRGEFMEHYGLWVSEEDLDGVPKKVTPGITGPGGSGLGGGGLGNGLEGAPGDKRSNSLNKGPKSTTPRVNDMEELGFGDGGTKNSTLGLNASSMPLSNVQLLATPDFSDRETYSLLRLVCKSLLL</sequence>
<dbReference type="Proteomes" id="UP000800093">
    <property type="component" value="Unassembled WGS sequence"/>
</dbReference>
<reference evidence="4" key="1">
    <citation type="journal article" date="2020" name="Stud. Mycol.">
        <title>101 Dothideomycetes genomes: A test case for predicting lifestyles and emergence of pathogens.</title>
        <authorList>
            <person name="Haridas S."/>
            <person name="Albert R."/>
            <person name="Binder M."/>
            <person name="Bloem J."/>
            <person name="LaButti K."/>
            <person name="Salamov A."/>
            <person name="Andreopoulos B."/>
            <person name="Baker S."/>
            <person name="Barry K."/>
            <person name="Bills G."/>
            <person name="Bluhm B."/>
            <person name="Cannon C."/>
            <person name="Castanera R."/>
            <person name="Culley D."/>
            <person name="Daum C."/>
            <person name="Ezra D."/>
            <person name="Gonzalez J."/>
            <person name="Henrissat B."/>
            <person name="Kuo A."/>
            <person name="Liang C."/>
            <person name="Lipzen A."/>
            <person name="Lutzoni F."/>
            <person name="Magnuson J."/>
            <person name="Mondo S."/>
            <person name="Nolan M."/>
            <person name="Ohm R."/>
            <person name="Pangilinan J."/>
            <person name="Park H.-J."/>
            <person name="Ramirez L."/>
            <person name="Alfaro M."/>
            <person name="Sun H."/>
            <person name="Tritt A."/>
            <person name="Yoshinaga Y."/>
            <person name="Zwiers L.-H."/>
            <person name="Turgeon B."/>
            <person name="Goodwin S."/>
            <person name="Spatafora J."/>
            <person name="Crous P."/>
            <person name="Grigoriev I."/>
        </authorList>
    </citation>
    <scope>NUCLEOTIDE SEQUENCE [LARGE SCALE GENOMIC DNA]</scope>
    <source>
        <strain evidence="4">CBS 304.66</strain>
    </source>
</reference>
<evidence type="ECO:0000313" key="3">
    <source>
        <dbReference type="EMBL" id="KAF2263020.1"/>
    </source>
</evidence>
<dbReference type="AlphaFoldDB" id="A0A9P4KAJ2"/>
<feature type="compositionally biased region" description="Gly residues" evidence="1">
    <location>
        <begin position="298"/>
        <end position="316"/>
    </location>
</feature>
<feature type="signal peptide" evidence="2">
    <location>
        <begin position="1"/>
        <end position="22"/>
    </location>
</feature>